<reference evidence="2 3" key="1">
    <citation type="submission" date="2019-08" db="EMBL/GenBank/DDBJ databases">
        <title>Ulvibacter marinistellae sp. nov., isolated from a starfish, Patiria pectinifera.</title>
        <authorList>
            <person name="Kawano K."/>
            <person name="Ushijima N."/>
            <person name="Kihara M."/>
            <person name="Itoh H."/>
        </authorList>
    </citation>
    <scope>NUCLEOTIDE SEQUENCE [LARGE SCALE GENOMIC DNA]</scope>
    <source>
        <strain evidence="2 3">KK4</strain>
    </source>
</reference>
<gene>
    <name evidence="2" type="ORF">ULMS_01140</name>
</gene>
<evidence type="ECO:0000313" key="3">
    <source>
        <dbReference type="Proteomes" id="UP000326994"/>
    </source>
</evidence>
<protein>
    <recommendedName>
        <fullName evidence="1">DUF4301 domain-containing protein</fullName>
    </recommendedName>
</protein>
<evidence type="ECO:0000259" key="1">
    <source>
        <dbReference type="Pfam" id="PF14134"/>
    </source>
</evidence>
<dbReference type="RefSeq" id="WP_151892561.1">
    <property type="nucleotide sequence ID" value="NZ_BKCF01000001.1"/>
</dbReference>
<feature type="domain" description="DUF4301" evidence="1">
    <location>
        <begin position="3"/>
        <end position="506"/>
    </location>
</feature>
<dbReference type="EMBL" id="BKCF01000001">
    <property type="protein sequence ID" value="GEQ84606.1"/>
    <property type="molecule type" value="Genomic_DNA"/>
</dbReference>
<dbReference type="InterPro" id="IPR025393">
    <property type="entry name" value="DUF4301"/>
</dbReference>
<dbReference type="SUPFAM" id="SSF53448">
    <property type="entry name" value="Nucleotide-diphospho-sugar transferases"/>
    <property type="match status" value="1"/>
</dbReference>
<dbReference type="OrthoDB" id="5572060at2"/>
<evidence type="ECO:0000313" key="2">
    <source>
        <dbReference type="EMBL" id="GEQ84606.1"/>
    </source>
</evidence>
<dbReference type="InterPro" id="IPR029044">
    <property type="entry name" value="Nucleotide-diphossugar_trans"/>
</dbReference>
<accession>A0A5J4FWX1</accession>
<name>A0A5J4FWX1_9FLAO</name>
<dbReference type="Pfam" id="PF14134">
    <property type="entry name" value="DUF4301"/>
    <property type="match status" value="1"/>
</dbReference>
<proteinExistence type="predicted"/>
<dbReference type="Proteomes" id="UP000326994">
    <property type="component" value="Unassembled WGS sequence"/>
</dbReference>
<comment type="caution">
    <text evidence="2">The sequence shown here is derived from an EMBL/GenBank/DDBJ whole genome shotgun (WGS) entry which is preliminary data.</text>
</comment>
<organism evidence="2 3">
    <name type="scientific">Patiriisocius marinistellae</name>
    <dbReference type="NCBI Taxonomy" id="2494560"/>
    <lineage>
        <taxon>Bacteria</taxon>
        <taxon>Pseudomonadati</taxon>
        <taxon>Bacteroidota</taxon>
        <taxon>Flavobacteriia</taxon>
        <taxon>Flavobacteriales</taxon>
        <taxon>Flavobacteriaceae</taxon>
        <taxon>Patiriisocius</taxon>
    </lineage>
</organism>
<dbReference type="AlphaFoldDB" id="A0A5J4FWX1"/>
<sequence length="509" mass="58042">MFTKQDLQDLEVRGLNENAVKEQLNTFNNGVPFAKIVTAASIGNGIEVLDENAQKESVAYYEKNKAGLDIIKFVPASGAATRMFKFLHEFLSDYNEEEEVLRDYIKVNKLDQLKLFFDNLKDFAFILELRKAIRKKYPDYKQSNRGQRMKMLVKTMLSKKGLNFSNLPKGLIPFHRYTKFVKTAYEEQLFEATQYAFAHDTAHLHFTFSPEHLEFFKNEYERVQNRITSKTKIKLKISYSFQCDSTKTIAVDNENIPVRKDDGNLLLRPSGHGALIKNLNNVNADIVFIKNIDNVAAEEYLREIAFYKKMLAGKLLQLQKKIFSYLQIIIEHNVTDENLAEMKAFLWNELYIRENPETPAGIAGVLNRPLRVCGVVKNTGAPGGGPFWVRNKEGNMSLQIVEMSQVNIDDTSQASLAKEATHFNPVDIVCATKDYEGNCFNLAHFVDESASFISNKTLNGKPIKALELPGLWNGAMARWNTVFVEVPQSTFNPVKTVNDLLRNEHRPNA</sequence>
<keyword evidence="3" id="KW-1185">Reference proteome</keyword>